<keyword evidence="9" id="KW-0007">Acetylation</keyword>
<gene>
    <name evidence="14" type="ORF">SAY86_030377</name>
</gene>
<keyword evidence="8" id="KW-0647">Proteasome</keyword>
<evidence type="ECO:0000256" key="7">
    <source>
        <dbReference type="ARBA" id="ARBA00022824"/>
    </source>
</evidence>
<protein>
    <recommendedName>
        <fullName evidence="16">Proteasome inhibitor PI31 subunit</fullName>
    </recommendedName>
</protein>
<proteinExistence type="inferred from homology"/>
<dbReference type="AlphaFoldDB" id="A0AAN7MMY3"/>
<evidence type="ECO:0000256" key="8">
    <source>
        <dbReference type="ARBA" id="ARBA00022942"/>
    </source>
</evidence>
<evidence type="ECO:0000256" key="2">
    <source>
        <dbReference type="ARBA" id="ARBA00004496"/>
    </source>
</evidence>
<reference evidence="14 15" key="1">
    <citation type="journal article" date="2023" name="Hortic Res">
        <title>Pangenome of water caltrop reveals structural variations and asymmetric subgenome divergence after allopolyploidization.</title>
        <authorList>
            <person name="Zhang X."/>
            <person name="Chen Y."/>
            <person name="Wang L."/>
            <person name="Yuan Y."/>
            <person name="Fang M."/>
            <person name="Shi L."/>
            <person name="Lu R."/>
            <person name="Comes H.P."/>
            <person name="Ma Y."/>
            <person name="Chen Y."/>
            <person name="Huang G."/>
            <person name="Zhou Y."/>
            <person name="Zheng Z."/>
            <person name="Qiu Y."/>
        </authorList>
    </citation>
    <scope>NUCLEOTIDE SEQUENCE [LARGE SCALE GENOMIC DNA]</scope>
    <source>
        <strain evidence="14">F231</strain>
    </source>
</reference>
<evidence type="ECO:0000259" key="13">
    <source>
        <dbReference type="Pfam" id="PF11566"/>
    </source>
</evidence>
<feature type="region of interest" description="Disordered" evidence="11">
    <location>
        <begin position="157"/>
        <end position="182"/>
    </location>
</feature>
<dbReference type="PANTHER" id="PTHR13266">
    <property type="entry name" value="PROTEASOME INHIBITOR"/>
    <property type="match status" value="1"/>
</dbReference>
<feature type="compositionally biased region" description="Basic and acidic residues" evidence="11">
    <location>
        <begin position="302"/>
        <end position="313"/>
    </location>
</feature>
<evidence type="ECO:0008006" key="16">
    <source>
        <dbReference type="Google" id="ProtNLM"/>
    </source>
</evidence>
<keyword evidence="4" id="KW-0488">Methylation</keyword>
<sequence>MADERSNGVVAVIRAARPSFRNKHDKVAFAVHATFLAAGYYLTAAGPSAYEDDALTSSSTEEVGIDRWNELEDEYAFVYAKPASAKGSRKVLIKCLAVNDKLVVNALEDGVREPVHIEIDVDDFSAEDTPGNYSAQYKDLGKLVKNLDRDILSKFAGSSGSPSSAVLASSITGSSDRSRHIDEPGGRIASEPWGPQIQPSGVVLPPVYPGGSSDTFPGPGAGYFPTRGGFIGDGSMLVGPNDPRFFGSGGQQPSLNRGRQPGVPPGARFDPYGPPGIPDFDPSRFMRNPPRRPGSGGGINPDLHHFPGDSDFI</sequence>
<keyword evidence="6" id="KW-0597">Phosphoprotein</keyword>
<evidence type="ECO:0000313" key="15">
    <source>
        <dbReference type="Proteomes" id="UP001346149"/>
    </source>
</evidence>
<dbReference type="Proteomes" id="UP001346149">
    <property type="component" value="Unassembled WGS sequence"/>
</dbReference>
<evidence type="ECO:0000256" key="11">
    <source>
        <dbReference type="SAM" id="MobiDB-lite"/>
    </source>
</evidence>
<dbReference type="GO" id="GO:0000502">
    <property type="term" value="C:proteasome complex"/>
    <property type="evidence" value="ECO:0007669"/>
    <property type="project" value="UniProtKB-KW"/>
</dbReference>
<evidence type="ECO:0000256" key="4">
    <source>
        <dbReference type="ARBA" id="ARBA00022481"/>
    </source>
</evidence>
<comment type="similarity">
    <text evidence="3">Belongs to the proteasome inhibitor PI31 family.</text>
</comment>
<evidence type="ECO:0000256" key="5">
    <source>
        <dbReference type="ARBA" id="ARBA00022490"/>
    </source>
</evidence>
<keyword evidence="7" id="KW-0256">Endoplasmic reticulum</keyword>
<dbReference type="GO" id="GO:0005783">
    <property type="term" value="C:endoplasmic reticulum"/>
    <property type="evidence" value="ECO:0007669"/>
    <property type="project" value="UniProtKB-SubCell"/>
</dbReference>
<dbReference type="GO" id="GO:0070628">
    <property type="term" value="F:proteasome binding"/>
    <property type="evidence" value="ECO:0007669"/>
    <property type="project" value="InterPro"/>
</dbReference>
<dbReference type="Gene3D" id="3.40.1000.30">
    <property type="match status" value="1"/>
</dbReference>
<dbReference type="Pfam" id="PF11566">
    <property type="entry name" value="PI31_Prot_N"/>
    <property type="match status" value="1"/>
</dbReference>
<keyword evidence="5" id="KW-0963">Cytoplasm</keyword>
<dbReference type="PANTHER" id="PTHR13266:SF1">
    <property type="entry name" value="PROTEASOME INHIBITOR PI31 SUBUNIT"/>
    <property type="match status" value="1"/>
</dbReference>
<evidence type="ECO:0000256" key="10">
    <source>
        <dbReference type="ARBA" id="ARBA00024805"/>
    </source>
</evidence>
<dbReference type="GO" id="GO:0043161">
    <property type="term" value="P:proteasome-mediated ubiquitin-dependent protein catabolic process"/>
    <property type="evidence" value="ECO:0007669"/>
    <property type="project" value="InterPro"/>
</dbReference>
<dbReference type="GO" id="GO:0004866">
    <property type="term" value="F:endopeptidase inhibitor activity"/>
    <property type="evidence" value="ECO:0007669"/>
    <property type="project" value="InterPro"/>
</dbReference>
<evidence type="ECO:0000256" key="1">
    <source>
        <dbReference type="ARBA" id="ARBA00004240"/>
    </source>
</evidence>
<evidence type="ECO:0000256" key="6">
    <source>
        <dbReference type="ARBA" id="ARBA00022553"/>
    </source>
</evidence>
<comment type="subcellular location">
    <subcellularLocation>
        <location evidence="2">Cytoplasm</location>
    </subcellularLocation>
    <subcellularLocation>
        <location evidence="1">Endoplasmic reticulum</location>
    </subcellularLocation>
</comment>
<accession>A0AAN7MMY3</accession>
<comment type="caution">
    <text evidence="14">The sequence shown here is derived from an EMBL/GenBank/DDBJ whole genome shotgun (WGS) entry which is preliminary data.</text>
</comment>
<dbReference type="InterPro" id="IPR013886">
    <property type="entry name" value="PI31_Prot_C"/>
</dbReference>
<feature type="compositionally biased region" description="Low complexity" evidence="11">
    <location>
        <begin position="157"/>
        <end position="170"/>
    </location>
</feature>
<keyword evidence="15" id="KW-1185">Reference proteome</keyword>
<dbReference type="Pfam" id="PF08577">
    <property type="entry name" value="PI31_Prot_C"/>
    <property type="match status" value="1"/>
</dbReference>
<comment type="function">
    <text evidence="10">Plays an important role in control of proteasome function. Inhibits the hydrolysis of protein and peptide substrates by the 20S proteasome. Also inhibits the activation of the proteasome by the proteasome regulatory proteins PA700 and PA28.</text>
</comment>
<feature type="region of interest" description="Disordered" evidence="11">
    <location>
        <begin position="243"/>
        <end position="313"/>
    </location>
</feature>
<organism evidence="14 15">
    <name type="scientific">Trapa natans</name>
    <name type="common">Water chestnut</name>
    <dbReference type="NCBI Taxonomy" id="22666"/>
    <lineage>
        <taxon>Eukaryota</taxon>
        <taxon>Viridiplantae</taxon>
        <taxon>Streptophyta</taxon>
        <taxon>Embryophyta</taxon>
        <taxon>Tracheophyta</taxon>
        <taxon>Spermatophyta</taxon>
        <taxon>Magnoliopsida</taxon>
        <taxon>eudicotyledons</taxon>
        <taxon>Gunneridae</taxon>
        <taxon>Pentapetalae</taxon>
        <taxon>rosids</taxon>
        <taxon>malvids</taxon>
        <taxon>Myrtales</taxon>
        <taxon>Lythraceae</taxon>
        <taxon>Trapa</taxon>
    </lineage>
</organism>
<dbReference type="InterPro" id="IPR045128">
    <property type="entry name" value="PI31-like"/>
</dbReference>
<dbReference type="InterPro" id="IPR021625">
    <property type="entry name" value="PI31_Prot_N"/>
</dbReference>
<name>A0AAN7MMY3_TRANT</name>
<feature type="domain" description="PI31 proteasome regulator C-terminal" evidence="12">
    <location>
        <begin position="208"/>
        <end position="274"/>
    </location>
</feature>
<evidence type="ECO:0000256" key="3">
    <source>
        <dbReference type="ARBA" id="ARBA00006405"/>
    </source>
</evidence>
<feature type="domain" description="PI31 proteasome regulator N-terminal" evidence="13">
    <location>
        <begin position="17"/>
        <end position="156"/>
    </location>
</feature>
<evidence type="ECO:0000256" key="9">
    <source>
        <dbReference type="ARBA" id="ARBA00022990"/>
    </source>
</evidence>
<evidence type="ECO:0000313" key="14">
    <source>
        <dbReference type="EMBL" id="KAK4798051.1"/>
    </source>
</evidence>
<dbReference type="EMBL" id="JAXQNO010000005">
    <property type="protein sequence ID" value="KAK4798051.1"/>
    <property type="molecule type" value="Genomic_DNA"/>
</dbReference>
<evidence type="ECO:0000259" key="12">
    <source>
        <dbReference type="Pfam" id="PF08577"/>
    </source>
</evidence>